<sequence length="1198" mass="129149">MNRTDALVIPPLLPSLYTPAVSDTDSGENKTPKTMATPLEIATVALPFERVSSVDSSALMPTSTFITAPTLSRTDAPTIAQHIHGSNPTFIVYAATQPTAAGASSSTANAIRSTSAATITGSKALDAHAIVVDYIIDHLHHSHYHLHDGPLDASQIRTLQNQLDEPRERLQLLTNAATVLTAAEIMCIESGDMDILANKLSGEAGLDLLARPIVSCPIAGTIVIGANILALEALLSNGGWEGMASRAVTTTRTDSYAAGHGTEDMSLGSFVSTGVGADAPASLTKRHSILEKPQTNVVIPTNTLSRIADHPSKAVTETHKGGVFGDRVNRGRMRSSTMESGRRSMFFGASFTVPTSMTHTLIRSGSTNASDLVPSHTRVSSNSNLNNSSSNYAGMSEKTSPSHPLNYPDVVGSNRLSYISRKSTSTFTAIANRLSGIRPTLTENMYTLYANMEDPICQSVAEVVKSLLSPHEYCIFTEPLEARQVNMLQHLLEETERHTLCHDINKVLTIEEITKVSKGDSSVLSKLLSGSDGLTHLARPILVCSITGTLVIGNQIEEIRALLRDQGWKNGRVSLTRSTTRSILTSPDPSYLNESLKIDTCSIITEKSVTNRGMPTQVKYIIYCDIEDAESSIMCNMMINTVPENQFKIVTGPLDQREIKAMQHNMDESERHTLCMNSESVFTASDLLKIRQGDMNILAVFLSSPNGLPYLSRPIVMCPINGCVITRCKPDQLDKALLDDGWSKSGAATVTVNTGRTIQQTLVGLRLASGIGNALTIKTQPMPQSPLGTTAKSADHSPTISPTLETKSRKASSAHLGDVIASKSKYLYFHDESNPKSHSLLDLLRKKSTNTDIEVHTQSLTATDIKPLLHLLDPKEHSNLLARKDLLSAEELAQVRSGNPSALINVLTGPDGAANLARPIIVCPILGTILIGFKPNELETILSEQAWGTCETWGHLPNRSSTTHIHKGQAGSRRGSTSIGAVGENSKQWTPMLESTTETHVGNTQTNPAILSSLPSSDKLEKFPSAQVSQTNVYNAANGATASASTTLARPSRQSGTVPAQSTQPAHQKLQKYILYHDQTDKQSLKVLQLLESTANVSEYTVISTPILTPRDIRSIQHMLDPADRLDLCRSTKNFLTSAEIDRVKNGDISLLAERLGCEAGALNLLRPIFCCPVAGRAIIGAKINEIKNILSTGDHGW</sequence>
<feature type="region of interest" description="Disordered" evidence="1">
    <location>
        <begin position="366"/>
        <end position="405"/>
    </location>
</feature>
<evidence type="ECO:0000313" key="3">
    <source>
        <dbReference type="Proteomes" id="UP001648503"/>
    </source>
</evidence>
<comment type="caution">
    <text evidence="2">The sequence shown here is derived from an EMBL/GenBank/DDBJ whole genome shotgun (WGS) entry which is preliminary data.</text>
</comment>
<proteinExistence type="predicted"/>
<reference evidence="2 3" key="1">
    <citation type="submission" date="2021-02" db="EMBL/GenBank/DDBJ databases">
        <title>Variation within the Batrachochytrium salamandrivorans European outbreak.</title>
        <authorList>
            <person name="Kelly M."/>
            <person name="Pasmans F."/>
            <person name="Shea T.P."/>
            <person name="Munoz J.F."/>
            <person name="Carranza S."/>
            <person name="Cuomo C.A."/>
            <person name="Martel A."/>
        </authorList>
    </citation>
    <scope>NUCLEOTIDE SEQUENCE [LARGE SCALE GENOMIC DNA]</scope>
    <source>
        <strain evidence="2 3">AMFP18/2</strain>
    </source>
</reference>
<protein>
    <submittedName>
        <fullName evidence="2">Uncharacterized protein</fullName>
    </submittedName>
</protein>
<evidence type="ECO:0000313" key="2">
    <source>
        <dbReference type="EMBL" id="KAH6586208.1"/>
    </source>
</evidence>
<dbReference type="Proteomes" id="UP001648503">
    <property type="component" value="Unassembled WGS sequence"/>
</dbReference>
<accession>A0ABQ8ETA2</accession>
<dbReference type="Gene3D" id="3.40.30.10">
    <property type="entry name" value="Glutaredoxin"/>
    <property type="match status" value="1"/>
</dbReference>
<keyword evidence="3" id="KW-1185">Reference proteome</keyword>
<gene>
    <name evidence="2" type="ORF">BASA50_000673</name>
</gene>
<feature type="region of interest" description="Disordered" evidence="1">
    <location>
        <begin position="779"/>
        <end position="805"/>
    </location>
</feature>
<feature type="region of interest" description="Disordered" evidence="1">
    <location>
        <begin position="1043"/>
        <end position="1064"/>
    </location>
</feature>
<organism evidence="2 3">
    <name type="scientific">Batrachochytrium salamandrivorans</name>
    <dbReference type="NCBI Taxonomy" id="1357716"/>
    <lineage>
        <taxon>Eukaryota</taxon>
        <taxon>Fungi</taxon>
        <taxon>Fungi incertae sedis</taxon>
        <taxon>Chytridiomycota</taxon>
        <taxon>Chytridiomycota incertae sedis</taxon>
        <taxon>Chytridiomycetes</taxon>
        <taxon>Rhizophydiales</taxon>
        <taxon>Rhizophydiales incertae sedis</taxon>
        <taxon>Batrachochytrium</taxon>
    </lineage>
</organism>
<evidence type="ECO:0000256" key="1">
    <source>
        <dbReference type="SAM" id="MobiDB-lite"/>
    </source>
</evidence>
<feature type="region of interest" description="Disordered" evidence="1">
    <location>
        <begin position="958"/>
        <end position="981"/>
    </location>
</feature>
<feature type="compositionally biased region" description="Low complexity" evidence="1">
    <location>
        <begin position="380"/>
        <end position="391"/>
    </location>
</feature>
<name>A0ABQ8ETA2_9FUNG</name>
<feature type="compositionally biased region" description="Polar residues" evidence="1">
    <location>
        <begin position="1052"/>
        <end position="1064"/>
    </location>
</feature>
<dbReference type="EMBL" id="JAFCIX010000575">
    <property type="protein sequence ID" value="KAH6586208.1"/>
    <property type="molecule type" value="Genomic_DNA"/>
</dbReference>